<evidence type="ECO:0000256" key="1">
    <source>
        <dbReference type="ARBA" id="ARBA00004370"/>
    </source>
</evidence>
<dbReference type="InterPro" id="IPR050401">
    <property type="entry name" value="Cyclic_nucleotide_synthase"/>
</dbReference>
<dbReference type="PANTHER" id="PTHR11920:SF335">
    <property type="entry name" value="GUANYLATE CYCLASE"/>
    <property type="match status" value="1"/>
</dbReference>
<dbReference type="Gene3D" id="3.30.70.1230">
    <property type="entry name" value="Nucleotide cyclase"/>
    <property type="match status" value="1"/>
</dbReference>
<comment type="subcellular location">
    <subcellularLocation>
        <location evidence="1">Membrane</location>
    </subcellularLocation>
</comment>
<dbReference type="SUPFAM" id="SSF55073">
    <property type="entry name" value="Nucleotide cyclase"/>
    <property type="match status" value="1"/>
</dbReference>
<dbReference type="InterPro" id="IPR018297">
    <property type="entry name" value="A/G_cyclase_CS"/>
</dbReference>
<dbReference type="EMBL" id="CP111020">
    <property type="protein sequence ID" value="WAR14307.1"/>
    <property type="molecule type" value="Genomic_DNA"/>
</dbReference>
<name>A0ABY7EZL4_MYAAR</name>
<keyword evidence="6 7" id="KW-0456">Lyase</keyword>
<evidence type="ECO:0000313" key="10">
    <source>
        <dbReference type="EMBL" id="WAR14307.1"/>
    </source>
</evidence>
<comment type="similarity">
    <text evidence="7">Belongs to the adenylyl cyclase class-4/guanylyl cyclase family.</text>
</comment>
<keyword evidence="4" id="KW-1133">Transmembrane helix</keyword>
<evidence type="ECO:0000256" key="6">
    <source>
        <dbReference type="ARBA" id="ARBA00023239"/>
    </source>
</evidence>
<evidence type="ECO:0000256" key="8">
    <source>
        <dbReference type="SAM" id="MobiDB-lite"/>
    </source>
</evidence>
<feature type="region of interest" description="Disordered" evidence="8">
    <location>
        <begin position="301"/>
        <end position="320"/>
    </location>
</feature>
<evidence type="ECO:0000256" key="2">
    <source>
        <dbReference type="ARBA" id="ARBA00022692"/>
    </source>
</evidence>
<dbReference type="PROSITE" id="PS00452">
    <property type="entry name" value="GUANYLATE_CYCLASE_1"/>
    <property type="match status" value="1"/>
</dbReference>
<evidence type="ECO:0000256" key="7">
    <source>
        <dbReference type="RuleBase" id="RU000405"/>
    </source>
</evidence>
<accession>A0ABY7EZL4</accession>
<gene>
    <name evidence="10" type="ORF">MAR_004412</name>
</gene>
<evidence type="ECO:0000256" key="3">
    <source>
        <dbReference type="ARBA" id="ARBA00022741"/>
    </source>
</evidence>
<evidence type="ECO:0000256" key="5">
    <source>
        <dbReference type="ARBA" id="ARBA00023136"/>
    </source>
</evidence>
<evidence type="ECO:0000256" key="4">
    <source>
        <dbReference type="ARBA" id="ARBA00022989"/>
    </source>
</evidence>
<keyword evidence="5" id="KW-0472">Membrane</keyword>
<evidence type="ECO:0000313" key="11">
    <source>
        <dbReference type="Proteomes" id="UP001164746"/>
    </source>
</evidence>
<keyword evidence="2" id="KW-0812">Transmembrane</keyword>
<reference evidence="10" key="1">
    <citation type="submission" date="2022-11" db="EMBL/GenBank/DDBJ databases">
        <title>Centuries of genome instability and evolution in soft-shell clam transmissible cancer (bioRxiv).</title>
        <authorList>
            <person name="Hart S.F.M."/>
            <person name="Yonemitsu M.A."/>
            <person name="Giersch R.M."/>
            <person name="Beal B.F."/>
            <person name="Arriagada G."/>
            <person name="Davis B.W."/>
            <person name="Ostrander E.A."/>
            <person name="Goff S.P."/>
            <person name="Metzger M.J."/>
        </authorList>
    </citation>
    <scope>NUCLEOTIDE SEQUENCE</scope>
    <source>
        <strain evidence="10">MELC-2E11</strain>
        <tissue evidence="10">Siphon/mantle</tissue>
    </source>
</reference>
<organism evidence="10 11">
    <name type="scientific">Mya arenaria</name>
    <name type="common">Soft-shell clam</name>
    <dbReference type="NCBI Taxonomy" id="6604"/>
    <lineage>
        <taxon>Eukaryota</taxon>
        <taxon>Metazoa</taxon>
        <taxon>Spiralia</taxon>
        <taxon>Lophotrochozoa</taxon>
        <taxon>Mollusca</taxon>
        <taxon>Bivalvia</taxon>
        <taxon>Autobranchia</taxon>
        <taxon>Heteroconchia</taxon>
        <taxon>Euheterodonta</taxon>
        <taxon>Imparidentia</taxon>
        <taxon>Neoheterodontei</taxon>
        <taxon>Myida</taxon>
        <taxon>Myoidea</taxon>
        <taxon>Myidae</taxon>
        <taxon>Mya</taxon>
    </lineage>
</organism>
<feature type="domain" description="Guanylate cyclase" evidence="9">
    <location>
        <begin position="130"/>
        <end position="249"/>
    </location>
</feature>
<feature type="compositionally biased region" description="Polar residues" evidence="8">
    <location>
        <begin position="308"/>
        <end position="320"/>
    </location>
</feature>
<dbReference type="SMART" id="SM00044">
    <property type="entry name" value="CYCc"/>
    <property type="match status" value="1"/>
</dbReference>
<dbReference type="InterPro" id="IPR029787">
    <property type="entry name" value="Nucleotide_cyclase"/>
</dbReference>
<evidence type="ECO:0000259" key="9">
    <source>
        <dbReference type="PROSITE" id="PS50125"/>
    </source>
</evidence>
<dbReference type="PANTHER" id="PTHR11920">
    <property type="entry name" value="GUANYLYL CYCLASE"/>
    <property type="match status" value="1"/>
</dbReference>
<dbReference type="Proteomes" id="UP001164746">
    <property type="component" value="Chromosome 9"/>
</dbReference>
<dbReference type="InterPro" id="IPR001054">
    <property type="entry name" value="A/G_cyclase"/>
</dbReference>
<dbReference type="PROSITE" id="PS50125">
    <property type="entry name" value="GUANYLATE_CYCLASE_2"/>
    <property type="match status" value="1"/>
</dbReference>
<protein>
    <submittedName>
        <fullName evidence="10">GCY13-like protein</fullName>
    </submittedName>
</protein>
<dbReference type="Gene3D" id="6.10.250.780">
    <property type="match status" value="1"/>
</dbReference>
<keyword evidence="3" id="KW-0547">Nucleotide-binding</keyword>
<keyword evidence="11" id="KW-1185">Reference proteome</keyword>
<feature type="non-terminal residue" evidence="10">
    <location>
        <position position="1"/>
    </location>
</feature>
<dbReference type="Pfam" id="PF00211">
    <property type="entry name" value="Guanylate_cyc"/>
    <property type="match status" value="1"/>
</dbReference>
<dbReference type="CDD" id="cd07302">
    <property type="entry name" value="CHD"/>
    <property type="match status" value="1"/>
</dbReference>
<proteinExistence type="inferred from homology"/>
<sequence length="320" mass="36124">IIEILKSYQGDELYRPRTDEDFGQVKSHIIRLMQLCWKESPNERPSFAIIKAYMKKNIQHGASLNIVDVILQRLEKYANNLEELVEQRTQELVYEKQKSDKLLYRMLPKSCAEKLKTGESLKPEVFDSATVFFSDIVGFTVLASKSSPIQVVDFLNDLYSNFDAIIAQHDAYKVETIGDAYLVVSGIIADMSLDILTRVQTFKVKHLPNEKLQVRIGNHTGTCCAGVVGLSMPRYCLFGDTVNTASRMESSGEPQKIHISEATNTALQLLGGYCTTFRAEMFIKGKGQMNTFWLTGRDEKASSPRDISFSSTSESYVRIE</sequence>